<feature type="coiled-coil region" evidence="3">
    <location>
        <begin position="669"/>
        <end position="703"/>
    </location>
</feature>
<keyword evidence="2 3" id="KW-0175">Coiled coil</keyword>
<dbReference type="PANTHER" id="PTHR22461:SF2">
    <property type="entry name" value="SERINE-RICH COILED-COIL DOMAIN-CONTAINING PROTEIN 2"/>
    <property type="match status" value="1"/>
</dbReference>
<accession>A0A6J2WD02</accession>
<feature type="compositionally biased region" description="Polar residues" evidence="4">
    <location>
        <begin position="136"/>
        <end position="161"/>
    </location>
</feature>
<feature type="region of interest" description="Disordered" evidence="4">
    <location>
        <begin position="243"/>
        <end position="291"/>
    </location>
</feature>
<reference evidence="6" key="1">
    <citation type="submission" date="2025-08" db="UniProtKB">
        <authorList>
            <consortium name="RefSeq"/>
        </authorList>
    </citation>
    <scope>IDENTIFICATION</scope>
</reference>
<evidence type="ECO:0000313" key="5">
    <source>
        <dbReference type="Proteomes" id="UP000504632"/>
    </source>
</evidence>
<proteinExistence type="inferred from homology"/>
<feature type="compositionally biased region" description="Polar residues" evidence="4">
    <location>
        <begin position="281"/>
        <end position="291"/>
    </location>
</feature>
<feature type="compositionally biased region" description="Low complexity" evidence="4">
    <location>
        <begin position="711"/>
        <end position="721"/>
    </location>
</feature>
<feature type="region of interest" description="Disordered" evidence="4">
    <location>
        <begin position="948"/>
        <end position="973"/>
    </location>
</feature>
<dbReference type="OrthoDB" id="9948757at2759"/>
<evidence type="ECO:0000256" key="1">
    <source>
        <dbReference type="ARBA" id="ARBA00010949"/>
    </source>
</evidence>
<gene>
    <name evidence="6" type="primary">ccser2a</name>
</gene>
<dbReference type="GO" id="GO:0001578">
    <property type="term" value="P:microtubule bundle formation"/>
    <property type="evidence" value="ECO:0007669"/>
    <property type="project" value="TreeGrafter"/>
</dbReference>
<feature type="region of interest" description="Disordered" evidence="4">
    <location>
        <begin position="587"/>
        <end position="616"/>
    </location>
</feature>
<evidence type="ECO:0000256" key="3">
    <source>
        <dbReference type="SAM" id="Coils"/>
    </source>
</evidence>
<evidence type="ECO:0000313" key="6">
    <source>
        <dbReference type="RefSeq" id="XP_030643350.1"/>
    </source>
</evidence>
<keyword evidence="5" id="KW-1185">Reference proteome</keyword>
<dbReference type="PANTHER" id="PTHR22461">
    <property type="entry name" value="SERINE-RICH COILED-COIL DOMAIN-CONTAINING PROTEIN 2-RELATED"/>
    <property type="match status" value="1"/>
</dbReference>
<feature type="compositionally biased region" description="Low complexity" evidence="4">
    <location>
        <begin position="487"/>
        <end position="502"/>
    </location>
</feature>
<feature type="region of interest" description="Disordered" evidence="4">
    <location>
        <begin position="870"/>
        <end position="911"/>
    </location>
</feature>
<feature type="region of interest" description="Disordered" evidence="4">
    <location>
        <begin position="487"/>
        <end position="521"/>
    </location>
</feature>
<sequence length="1007" mass="108715">MEEKVSVKPNMVSRLPKFGVRASGGLPAPNSSTQTGPIHEAKATSSVKPNGIVRTSSFKWRKESGSPTTPPSPEESSALGEKGESRHLSSTGTRELKKPSTPTTKVRRSASSVSSGSPKVAPKLTKSIASPKTVPKFSQSPASQNQDPAQALSTFKPSQNGVGLMGASGRSGSGLLRPRANSGSQRSSSRDSLSQSSDSLKSVAQENMVRSQSFTHFKQLPSPTTARMTRSFSFNKAVELAKPLADTQLRPPRTTGLKPPQSFNGDRLGLGSGALGKGLTDQATQVTPSSACPTPLSGLKKALLPSCVLNKSSSLGYRLTRTSAAKPQRPLLAGKTHEEESGDRAETDIITPPLTPEPIPCCTEVNKKKSSASASDSESHSGMPEPYVSVHHPGEGQEDMSLSSASSLERNDTSEEFLDDFDNLGDQSHDILPHNVQHKVTPTQTRLRSFLNETMDWASIGLLDGKAPFGGRGHCNASVLSPEVDFPPGSSLELSPSNSSGGTYMWDEEGLEPMGPDSQHCDSYDSDINSMDILNNLGNLGSGDLEDDDLMLDVDLPEDGSLHSDGMAHFDLSERGGRQGHWRRRQHRWSGPDNFHNDSRSAVSHGYESHRGGSRPLRADSHTVVLDELTLRHMAQDCSSVKSQLLKLKSLLQLDDSGVIQDTEDSSEDNSTSSQLEDLMREVADLREELRNKDKIIANLKHKQVQQQQQSPVRCQCQQRSPAVRGERRAQHDKATQTPWRGHAVSTSLLLECHPVLELCCPFLSSLTGSVSTRGLPVPACPNANRPQILQPYIHTHNELHTQGKLAKLVPTGVHSELSVVPMACKAPYPPSVEASVTSQSSQPLPDPEELSILLSTHLRIYDNHENLGHAQEVSVKEKPAPKLLSRPGDETERASPEIPHASPKAPHSLTQFTPRVLQAPRLHKRVFLPALPLGEASGAWVEGKSMLKPGSTANHKPRQLPPPSRGLPCFSAGSPPVILAPTRSLLPRSRPLVGSRELNVGEKVRN</sequence>
<feature type="compositionally biased region" description="Basic and acidic residues" evidence="4">
    <location>
        <begin position="335"/>
        <end position="347"/>
    </location>
</feature>
<dbReference type="RefSeq" id="XP_030643350.1">
    <property type="nucleotide sequence ID" value="XM_030787490.1"/>
</dbReference>
<evidence type="ECO:0000256" key="4">
    <source>
        <dbReference type="SAM" id="MobiDB-lite"/>
    </source>
</evidence>
<evidence type="ECO:0000256" key="2">
    <source>
        <dbReference type="ARBA" id="ARBA00023054"/>
    </source>
</evidence>
<dbReference type="FunCoup" id="A0A6J2WD02">
    <property type="interactions" value="679"/>
</dbReference>
<dbReference type="GeneID" id="115823442"/>
<comment type="similarity">
    <text evidence="1">Belongs to the CCSER family.</text>
</comment>
<dbReference type="GO" id="GO:0008017">
    <property type="term" value="F:microtubule binding"/>
    <property type="evidence" value="ECO:0007669"/>
    <property type="project" value="TreeGrafter"/>
</dbReference>
<dbReference type="InterPro" id="IPR029627">
    <property type="entry name" value="CCSER"/>
</dbReference>
<protein>
    <submittedName>
        <fullName evidence="6">Serine-rich coiled-coil domain-containing protein 2</fullName>
    </submittedName>
</protein>
<dbReference type="Proteomes" id="UP000504632">
    <property type="component" value="Chromosome 10"/>
</dbReference>
<name>A0A6J2WD02_CHACN</name>
<feature type="compositionally biased region" description="Low complexity" evidence="4">
    <location>
        <begin position="173"/>
        <end position="202"/>
    </location>
</feature>
<feature type="compositionally biased region" description="Basic and acidic residues" evidence="4">
    <location>
        <begin position="607"/>
        <end position="616"/>
    </location>
</feature>
<feature type="compositionally biased region" description="Polar residues" evidence="4">
    <location>
        <begin position="204"/>
        <end position="226"/>
    </location>
</feature>
<feature type="compositionally biased region" description="Low complexity" evidence="4">
    <location>
        <begin position="109"/>
        <end position="123"/>
    </location>
</feature>
<dbReference type="GO" id="GO:0015630">
    <property type="term" value="C:microtubule cytoskeleton"/>
    <property type="evidence" value="ECO:0007669"/>
    <property type="project" value="TreeGrafter"/>
</dbReference>
<organism evidence="5 6">
    <name type="scientific">Chanos chanos</name>
    <name type="common">Milkfish</name>
    <name type="synonym">Mugil chanos</name>
    <dbReference type="NCBI Taxonomy" id="29144"/>
    <lineage>
        <taxon>Eukaryota</taxon>
        <taxon>Metazoa</taxon>
        <taxon>Chordata</taxon>
        <taxon>Craniata</taxon>
        <taxon>Vertebrata</taxon>
        <taxon>Euteleostomi</taxon>
        <taxon>Actinopterygii</taxon>
        <taxon>Neopterygii</taxon>
        <taxon>Teleostei</taxon>
        <taxon>Ostariophysi</taxon>
        <taxon>Gonorynchiformes</taxon>
        <taxon>Chanidae</taxon>
        <taxon>Chanos</taxon>
    </lineage>
</organism>
<feature type="compositionally biased region" description="Gly residues" evidence="4">
    <location>
        <begin position="163"/>
        <end position="172"/>
    </location>
</feature>
<dbReference type="CTD" id="793969"/>
<feature type="region of interest" description="Disordered" evidence="4">
    <location>
        <begin position="1"/>
        <end position="226"/>
    </location>
</feature>
<dbReference type="InParanoid" id="A0A6J2WD02"/>
<feature type="compositionally biased region" description="Polar residues" evidence="4">
    <location>
        <begin position="43"/>
        <end position="58"/>
    </location>
</feature>
<dbReference type="AlphaFoldDB" id="A0A6J2WD02"/>
<feature type="region of interest" description="Disordered" evidence="4">
    <location>
        <begin position="711"/>
        <end position="739"/>
    </location>
</feature>
<feature type="compositionally biased region" description="Basic and acidic residues" evidence="4">
    <location>
        <begin position="725"/>
        <end position="735"/>
    </location>
</feature>
<feature type="region of interest" description="Disordered" evidence="4">
    <location>
        <begin position="320"/>
        <end position="413"/>
    </location>
</feature>